<organism evidence="4 5">
    <name type="scientific">Plasmodium relictum</name>
    <dbReference type="NCBI Taxonomy" id="85471"/>
    <lineage>
        <taxon>Eukaryota</taxon>
        <taxon>Sar</taxon>
        <taxon>Alveolata</taxon>
        <taxon>Apicomplexa</taxon>
        <taxon>Aconoidasida</taxon>
        <taxon>Haemosporida</taxon>
        <taxon>Plasmodiidae</taxon>
        <taxon>Plasmodium</taxon>
        <taxon>Plasmodium (Haemamoeba)</taxon>
    </lineage>
</organism>
<keyword evidence="5" id="KW-1185">Reference proteome</keyword>
<dbReference type="KEGG" id="prel:PRELSG_1024400"/>
<dbReference type="PANTHER" id="PTHR46455">
    <property type="entry name" value="SET AND MYND DOMAIN CONTAINING, ARTHROPOD-SPECIFIC, MEMBER 4, ISOFORM A"/>
    <property type="match status" value="1"/>
</dbReference>
<dbReference type="PROSITE" id="PS50088">
    <property type="entry name" value="ANK_REPEAT"/>
    <property type="match status" value="3"/>
</dbReference>
<dbReference type="VEuPathDB" id="PlasmoDB:PRELSG_1024400"/>
<feature type="coiled-coil region" evidence="2">
    <location>
        <begin position="517"/>
        <end position="575"/>
    </location>
</feature>
<dbReference type="InterPro" id="IPR002110">
    <property type="entry name" value="Ankyrin_rpt"/>
</dbReference>
<sequence>MFDIALFKDIENKSLEYNRFLHLDESKKVNYKEKEELLELAKELPKLYQRNENEVISKLITNYIERYPKSIEGYECFSKFYLKIKNYKSALNLIYAALYIDKENRILINLLKRCEENIISKACKIPIKYKNWICYPESRIYKEEKYNNDNNLINECLYSKNMHIIKHGQYYVALAKKNLLPGEIIFQTRPFILTQHVLSENFTYSTCYHCLRERNIANKSYSCPINPHTCPYIFCNWRCLINNVRIHKIECSILPIISAAAKESNLMYYTVLHIFRFLIKAKLDKEYKDKEYSILNEIFSVESYYNSVKQSQKEAFESFNTLANRIILEFPPSFYLHLKQTELVSLMLILWQYSPFIKYYSPSSIIQQANPETTFGLAYCPLLAKLHHSCVPTCSFYYDENGNLTIRSLCNIPEGGKLCISILSDQYLPLKIRKNFRGMPRVFGCGCIRCSDPTENNLHLRSMKCPRCILGYIYPIKTEALIEALKLYRFDKQKEKKKNKNIPLKNGKISNEETDSLKEIKMKNEKEKEIKNDKKKNKISSKEDTLSSCNTAIFNEKEKDILKKLEREIERWLCSNCGKLSFSGNKRCIKLENKAYLLYNEAEKNYINGNIILARKQLLLLYKEFCYILHPNHYIIFNTNVLLAGLLRHEPNKQLFDSLIYLRKAIVAAEEVLPVCSLEKIHLYLHLADYTYCCSNLYKIYNKGSGISPTFVIDPMYTAIWNSCVITGYNSTLTLVLIQRLRNFAVSLNMFTPYKDIEFHINKKEEFCDFYYKVTQRRNDSFKNIKKVIDENYFYPIYMASQCFDLDFEKNKHYVSILKSFRKIQYFGNGLTALCLAASCGNINLVKVLLKLNYSLFFKNELNMNALLYMASSFLPDEQINYHSNYYYTLLKEIELQNINFEDFEKDYYNSLNIFKTKKTTLLSKNGDNYIDSYNQKNYIEKTFHFDIVLDEEFIYGEKSKELDTNQATILIIFLRHLDELQIKKKKKYKMKMDMKKRNKFSKKKLIFKDNSYIDSTRNHLMGALNKSNSTRVLSQDNENEKNNHESINKDENLYKYKFNDNLHGNSLDGNSRHVNLGDINLINKNLINNLSSKNLSNSNLSDINLNDDKNYYDSDKDTYNSSFDSRNSEDILNNKINNYYAQKLLTKSVSHKLLGFNNSLHYACARGKRELVKQLIISGLSVMLLNDEGSTPLHMASFNGHNEIVKTLIKYNSDVNSITSHGETPLMLATYGLHYDVIKTLIENNAKIITKNNHSVTILHCLVYGLLRTHTIYYKNKSCKDDVSSLTIQGFSELNSSKYYTQGPAYLNINFLTEQIPIIEQLSHDFFLLPFKLLHRIKKAIIILKYLMSHCPIYLYEVKNSNGYNPFELLKATWRKLSEKRIEILSVSDLRISSFSEKQKNVIFQAWSLITSLINMILSILQPDRSVLTSIYKKFIHLDENIKHSSKELEQNDKNDKNEQTVKEKSNISKKAFLLKKSLAKIKPPIPKQN</sequence>
<dbReference type="SUPFAM" id="SSF48403">
    <property type="entry name" value="Ankyrin repeat"/>
    <property type="match status" value="2"/>
</dbReference>
<dbReference type="SMART" id="SM00248">
    <property type="entry name" value="ANK"/>
    <property type="match status" value="4"/>
</dbReference>
<dbReference type="RefSeq" id="XP_028533591.1">
    <property type="nucleotide sequence ID" value="XM_028677175.1"/>
</dbReference>
<reference evidence="4 5" key="1">
    <citation type="submission" date="2015-04" db="EMBL/GenBank/DDBJ databases">
        <authorList>
            <consortium name="Pathogen Informatics"/>
        </authorList>
    </citation>
    <scope>NUCLEOTIDE SEQUENCE [LARGE SCALE GENOMIC DNA]</scope>
    <source>
        <strain evidence="4 5">SGS1</strain>
    </source>
</reference>
<proteinExistence type="predicted"/>
<keyword evidence="1" id="KW-0040">ANK repeat</keyword>
<dbReference type="CDD" id="cd20071">
    <property type="entry name" value="SET_SMYD"/>
    <property type="match status" value="1"/>
</dbReference>
<dbReference type="EMBL" id="LN835305">
    <property type="protein sequence ID" value="CRH00588.1"/>
    <property type="molecule type" value="Genomic_DNA"/>
</dbReference>
<dbReference type="InterPro" id="IPR036770">
    <property type="entry name" value="Ankyrin_rpt-contain_sf"/>
</dbReference>
<feature type="repeat" description="ANK" evidence="1">
    <location>
        <begin position="1189"/>
        <end position="1221"/>
    </location>
</feature>
<feature type="compositionally biased region" description="Basic and acidic residues" evidence="3">
    <location>
        <begin position="1447"/>
        <end position="1468"/>
    </location>
</feature>
<protein>
    <submittedName>
        <fullName evidence="4">SET domain protein, putative</fullName>
    </submittedName>
</protein>
<dbReference type="Pfam" id="PF00023">
    <property type="entry name" value="Ank"/>
    <property type="match status" value="1"/>
</dbReference>
<feature type="repeat" description="ANK" evidence="1">
    <location>
        <begin position="1222"/>
        <end position="1254"/>
    </location>
</feature>
<accession>A0A1J1H728</accession>
<dbReference type="GeneID" id="39736711"/>
<dbReference type="OrthoDB" id="430364at2759"/>
<dbReference type="PANTHER" id="PTHR46455:SF5">
    <property type="entry name" value="SET AND MYND DOMAIN CONTAINING, ARTHROPOD-SPECIFIC, MEMBER 4, ISOFORM A"/>
    <property type="match status" value="1"/>
</dbReference>
<dbReference type="OMA" id="NGYNPFE"/>
<dbReference type="InterPro" id="IPR053010">
    <property type="entry name" value="SET_SmydA-8"/>
</dbReference>
<dbReference type="Proteomes" id="UP000220158">
    <property type="component" value="Chromosome 10"/>
</dbReference>
<dbReference type="Pfam" id="PF12796">
    <property type="entry name" value="Ank_2"/>
    <property type="match status" value="1"/>
</dbReference>
<dbReference type="SUPFAM" id="SSF82199">
    <property type="entry name" value="SET domain"/>
    <property type="match status" value="1"/>
</dbReference>
<dbReference type="InterPro" id="IPR046341">
    <property type="entry name" value="SET_dom_sf"/>
</dbReference>
<dbReference type="Gene3D" id="6.10.140.2220">
    <property type="match status" value="1"/>
</dbReference>
<dbReference type="Gene3D" id="1.25.40.20">
    <property type="entry name" value="Ankyrin repeat-containing domain"/>
    <property type="match status" value="1"/>
</dbReference>
<dbReference type="PROSITE" id="PS50297">
    <property type="entry name" value="ANK_REP_REGION"/>
    <property type="match status" value="2"/>
</dbReference>
<evidence type="ECO:0000256" key="1">
    <source>
        <dbReference type="PROSITE-ProRule" id="PRU00023"/>
    </source>
</evidence>
<evidence type="ECO:0000256" key="2">
    <source>
        <dbReference type="SAM" id="Coils"/>
    </source>
</evidence>
<keyword evidence="2" id="KW-0175">Coiled coil</keyword>
<dbReference type="Gene3D" id="2.170.270.10">
    <property type="entry name" value="SET domain"/>
    <property type="match status" value="1"/>
</dbReference>
<dbReference type="Gene3D" id="1.10.220.160">
    <property type="match status" value="1"/>
</dbReference>
<name>A0A1J1H728_PLARL</name>
<evidence type="ECO:0000313" key="5">
    <source>
        <dbReference type="Proteomes" id="UP000220158"/>
    </source>
</evidence>
<evidence type="ECO:0000256" key="3">
    <source>
        <dbReference type="SAM" id="MobiDB-lite"/>
    </source>
</evidence>
<feature type="repeat" description="ANK" evidence="1">
    <location>
        <begin position="829"/>
        <end position="861"/>
    </location>
</feature>
<evidence type="ECO:0000313" key="4">
    <source>
        <dbReference type="EMBL" id="CRH00588.1"/>
    </source>
</evidence>
<gene>
    <name evidence="4" type="primary">SET9</name>
    <name evidence="4" type="ORF">PRELSG_1024400</name>
</gene>
<feature type="region of interest" description="Disordered" evidence="3">
    <location>
        <begin position="1447"/>
        <end position="1469"/>
    </location>
</feature>